<organism evidence="1 2">
    <name type="scientific">Enteractinococcus coprophilus</name>
    <dbReference type="NCBI Taxonomy" id="1027633"/>
    <lineage>
        <taxon>Bacteria</taxon>
        <taxon>Bacillati</taxon>
        <taxon>Actinomycetota</taxon>
        <taxon>Actinomycetes</taxon>
        <taxon>Micrococcales</taxon>
        <taxon>Micrococcaceae</taxon>
    </lineage>
</organism>
<reference evidence="1 2" key="1">
    <citation type="submission" date="2019-06" db="EMBL/GenBank/DDBJ databases">
        <title>Sequencing the genomes of 1000 actinobacteria strains.</title>
        <authorList>
            <person name="Klenk H.-P."/>
        </authorList>
    </citation>
    <scope>NUCLEOTIDE SEQUENCE [LARGE SCALE GENOMIC DNA]</scope>
    <source>
        <strain evidence="1 2">DSM 24083</strain>
    </source>
</reference>
<dbReference type="OrthoDB" id="3265836at2"/>
<evidence type="ECO:0000313" key="2">
    <source>
        <dbReference type="Proteomes" id="UP000319746"/>
    </source>
</evidence>
<dbReference type="Proteomes" id="UP000319746">
    <property type="component" value="Unassembled WGS sequence"/>
</dbReference>
<dbReference type="RefSeq" id="WP_141867441.1">
    <property type="nucleotide sequence ID" value="NZ_BAABAN010000001.1"/>
</dbReference>
<gene>
    <name evidence="1" type="ORF">FB556_2162</name>
</gene>
<dbReference type="InterPro" id="IPR014729">
    <property type="entry name" value="Rossmann-like_a/b/a_fold"/>
</dbReference>
<name>A0A543AGG0_9MICC</name>
<sequence>MSHLEVPRFPCGFLFASRPVEAPPTYVPGPLLEHFFVHPRTEVDTSGNGNLFVVIIGHCVSTTSIQDASPAHVLLEALRVSEDKFFAVLSKYAGRHAVIFGSQSESKIVSDATGMRAVFYAGEGGVVASHALLVEHALGGISRKDELPFKYGYPGNRTPYLRTKLLIPNTYYDVANNSTRRFWPTRQLNQRSVDEVAAECLEAATNAFRNMARGRVMNMALTAGLDSRVIFAVGLNSGFEFSTYTYGLGNDTKRDRLFAADLAACYGVSHSVVPHVRTSKELALRLDEANFATHHKAHVGALSSWFGSSDAVAVSGNLLEIGRSFYQAQRRKGVKGPVTAGAMRNLHTQAMGPKVRDAIEAHGKARFDDVSLLGFQSYIEDSEFFAAADFLDPFDQFYWEHRMSAWHGVSMLERDFYGVAFIPFNSRSIFEAMLSVPVERRDDSTVFHRMIEMVEPGLLGMPVNPKEWPLPVQP</sequence>
<dbReference type="EMBL" id="VFOU01000003">
    <property type="protein sequence ID" value="TQL71669.1"/>
    <property type="molecule type" value="Genomic_DNA"/>
</dbReference>
<evidence type="ECO:0000313" key="1">
    <source>
        <dbReference type="EMBL" id="TQL71669.1"/>
    </source>
</evidence>
<keyword evidence="2" id="KW-1185">Reference proteome</keyword>
<dbReference type="AlphaFoldDB" id="A0A543AGG0"/>
<evidence type="ECO:0008006" key="3">
    <source>
        <dbReference type="Google" id="ProtNLM"/>
    </source>
</evidence>
<comment type="caution">
    <text evidence="1">The sequence shown here is derived from an EMBL/GenBank/DDBJ whole genome shotgun (WGS) entry which is preliminary data.</text>
</comment>
<accession>A0A543AGG0</accession>
<dbReference type="Gene3D" id="3.40.50.620">
    <property type="entry name" value="HUPs"/>
    <property type="match status" value="1"/>
</dbReference>
<proteinExistence type="predicted"/>
<dbReference type="SUPFAM" id="SSF52402">
    <property type="entry name" value="Adenine nucleotide alpha hydrolases-like"/>
    <property type="match status" value="1"/>
</dbReference>
<protein>
    <recommendedName>
        <fullName evidence="3">Asparagine synthase</fullName>
    </recommendedName>
</protein>